<gene>
    <name evidence="1" type="ORF">COU17_00425</name>
</gene>
<evidence type="ECO:0000313" key="2">
    <source>
        <dbReference type="Proteomes" id="UP000228809"/>
    </source>
</evidence>
<sequence length="239" mass="27729">MGFRLQLPIYLPTQGDVLPSTHLAKHEFYVWQLIRSLSGAVRWPGAHGDSPTPSQTADNCMFSWILGKYQEMLQSITRDDIAPPFRIDIKPKPHEYNDRSLKELYAQSVRVLMHAGYSGCIDPVRIGTEDTYPMPDVMLDHNQALEQLDWKRLRFAYRFSNAPAFTDDLPLLWVPTRRVARWWEEMIDGKPSKTQEILKSDALSLRIARARLAYMKEWGKVRARVLLDFHPIFTLCMVP</sequence>
<dbReference type="Proteomes" id="UP000228809">
    <property type="component" value="Unassembled WGS sequence"/>
</dbReference>
<evidence type="ECO:0000313" key="1">
    <source>
        <dbReference type="EMBL" id="PIT91443.1"/>
    </source>
</evidence>
<comment type="caution">
    <text evidence="1">The sequence shown here is derived from an EMBL/GenBank/DDBJ whole genome shotgun (WGS) entry which is preliminary data.</text>
</comment>
<dbReference type="AlphaFoldDB" id="A0A2M6WF89"/>
<accession>A0A2M6WF89</accession>
<protein>
    <submittedName>
        <fullName evidence="1">Uncharacterized protein</fullName>
    </submittedName>
</protein>
<proteinExistence type="predicted"/>
<organism evidence="1 2">
    <name type="scientific">Candidatus Kaiserbacteria bacterium CG10_big_fil_rev_8_21_14_0_10_49_17</name>
    <dbReference type="NCBI Taxonomy" id="1974609"/>
    <lineage>
        <taxon>Bacteria</taxon>
        <taxon>Candidatus Kaiseribacteriota</taxon>
    </lineage>
</organism>
<dbReference type="EMBL" id="PFBJ01000003">
    <property type="protein sequence ID" value="PIT91443.1"/>
    <property type="molecule type" value="Genomic_DNA"/>
</dbReference>
<name>A0A2M6WF89_9BACT</name>
<reference evidence="2" key="1">
    <citation type="submission" date="2017-09" db="EMBL/GenBank/DDBJ databases">
        <title>Depth-based differentiation of microbial function through sediment-hosted aquifers and enrichment of novel symbionts in the deep terrestrial subsurface.</title>
        <authorList>
            <person name="Probst A.J."/>
            <person name="Ladd B."/>
            <person name="Jarett J.K."/>
            <person name="Geller-Mcgrath D.E."/>
            <person name="Sieber C.M.K."/>
            <person name="Emerson J.B."/>
            <person name="Anantharaman K."/>
            <person name="Thomas B.C."/>
            <person name="Malmstrom R."/>
            <person name="Stieglmeier M."/>
            <person name="Klingl A."/>
            <person name="Woyke T."/>
            <person name="Ryan C.M."/>
            <person name="Banfield J.F."/>
        </authorList>
    </citation>
    <scope>NUCLEOTIDE SEQUENCE [LARGE SCALE GENOMIC DNA]</scope>
</reference>